<evidence type="ECO:0000313" key="2">
    <source>
        <dbReference type="Proteomes" id="UP000036334"/>
    </source>
</evidence>
<dbReference type="AlphaFoldDB" id="A0A0I9TFW5"/>
<dbReference type="EMBL" id="LDPR01000002">
    <property type="protein sequence ID" value="KLO38347.1"/>
    <property type="molecule type" value="Genomic_DNA"/>
</dbReference>
<sequence>MQQDGGRADVQFGGMHDDGFHCGPGRALGVVEGDYSLQGAGLGGGGSGVVLPVAAGGVAE</sequence>
<dbReference type="RefSeq" id="WP_047316159.1">
    <property type="nucleotide sequence ID" value="NZ_LDPQ01000022.1"/>
</dbReference>
<reference evidence="1 2" key="1">
    <citation type="submission" date="2015-05" db="EMBL/GenBank/DDBJ databases">
        <title>Genome sequence of Mycobacterium haemophilum.</title>
        <authorList>
            <person name="Greninger A.L."/>
            <person name="Cunningham G."/>
            <person name="Miller S."/>
        </authorList>
    </citation>
    <scope>NUCLEOTIDE SEQUENCE [LARGE SCALE GENOMIC DNA]</scope>
    <source>
        <strain evidence="2">UC1</strain>
    </source>
</reference>
<dbReference type="Proteomes" id="UP000036334">
    <property type="component" value="Unassembled WGS sequence"/>
</dbReference>
<protein>
    <submittedName>
        <fullName evidence="1">Uncharacterized protein</fullName>
    </submittedName>
</protein>
<evidence type="ECO:0000313" key="1">
    <source>
        <dbReference type="EMBL" id="KLO38347.1"/>
    </source>
</evidence>
<keyword evidence="2" id="KW-1185">Reference proteome</keyword>
<name>A0A0I9TFW5_9MYCO</name>
<proteinExistence type="predicted"/>
<dbReference type="PATRIC" id="fig|29311.18.peg.2226"/>
<accession>A0A0I9TFW5</accession>
<gene>
    <name evidence="1" type="ORF">ABH38_02590</name>
</gene>
<organism evidence="1 2">
    <name type="scientific">Mycobacterium haemophilum</name>
    <dbReference type="NCBI Taxonomy" id="29311"/>
    <lineage>
        <taxon>Bacteria</taxon>
        <taxon>Bacillati</taxon>
        <taxon>Actinomycetota</taxon>
        <taxon>Actinomycetes</taxon>
        <taxon>Mycobacteriales</taxon>
        <taxon>Mycobacteriaceae</taxon>
        <taxon>Mycobacterium</taxon>
    </lineage>
</organism>
<comment type="caution">
    <text evidence="1">The sequence shown here is derived from an EMBL/GenBank/DDBJ whole genome shotgun (WGS) entry which is preliminary data.</text>
</comment>